<accession>A0A6A6WR70</accession>
<keyword evidence="2" id="KW-1185">Reference proteome</keyword>
<dbReference type="GO" id="GO:0020037">
    <property type="term" value="F:heme binding"/>
    <property type="evidence" value="ECO:0007669"/>
    <property type="project" value="InterPro"/>
</dbReference>
<reference evidence="1" key="1">
    <citation type="journal article" date="2020" name="Stud. Mycol.">
        <title>101 Dothideomycetes genomes: a test case for predicting lifestyles and emergence of pathogens.</title>
        <authorList>
            <person name="Haridas S."/>
            <person name="Albert R."/>
            <person name="Binder M."/>
            <person name="Bloem J."/>
            <person name="Labutti K."/>
            <person name="Salamov A."/>
            <person name="Andreopoulos B."/>
            <person name="Baker S."/>
            <person name="Barry K."/>
            <person name="Bills G."/>
            <person name="Bluhm B."/>
            <person name="Cannon C."/>
            <person name="Castanera R."/>
            <person name="Culley D."/>
            <person name="Daum C."/>
            <person name="Ezra D."/>
            <person name="Gonzalez J."/>
            <person name="Henrissat B."/>
            <person name="Kuo A."/>
            <person name="Liang C."/>
            <person name="Lipzen A."/>
            <person name="Lutzoni F."/>
            <person name="Magnuson J."/>
            <person name="Mondo S."/>
            <person name="Nolan M."/>
            <person name="Ohm R."/>
            <person name="Pangilinan J."/>
            <person name="Park H.-J."/>
            <person name="Ramirez L."/>
            <person name="Alfaro M."/>
            <person name="Sun H."/>
            <person name="Tritt A."/>
            <person name="Yoshinaga Y."/>
            <person name="Zwiers L.-H."/>
            <person name="Turgeon B."/>
            <person name="Goodwin S."/>
            <person name="Spatafora J."/>
            <person name="Crous P."/>
            <person name="Grigoriev I."/>
        </authorList>
    </citation>
    <scope>NUCLEOTIDE SEQUENCE</scope>
    <source>
        <strain evidence="1">CBS 109.77</strain>
    </source>
</reference>
<dbReference type="Proteomes" id="UP000799757">
    <property type="component" value="Unassembled WGS sequence"/>
</dbReference>
<dbReference type="OrthoDB" id="3366823at2759"/>
<evidence type="ECO:0000313" key="2">
    <source>
        <dbReference type="Proteomes" id="UP000799757"/>
    </source>
</evidence>
<dbReference type="AlphaFoldDB" id="A0A6A6WR70"/>
<dbReference type="GO" id="GO:0005506">
    <property type="term" value="F:iron ion binding"/>
    <property type="evidence" value="ECO:0007669"/>
    <property type="project" value="InterPro"/>
</dbReference>
<protein>
    <recommendedName>
        <fullName evidence="3">Cytochrome P450</fullName>
    </recommendedName>
</protein>
<dbReference type="GO" id="GO:0004497">
    <property type="term" value="F:monooxygenase activity"/>
    <property type="evidence" value="ECO:0007669"/>
    <property type="project" value="InterPro"/>
</dbReference>
<dbReference type="EMBL" id="MU002476">
    <property type="protein sequence ID" value="KAF2786395.1"/>
    <property type="molecule type" value="Genomic_DNA"/>
</dbReference>
<evidence type="ECO:0000313" key="1">
    <source>
        <dbReference type="EMBL" id="KAF2786395.1"/>
    </source>
</evidence>
<proteinExistence type="predicted"/>
<gene>
    <name evidence="1" type="ORF">K505DRAFT_422461</name>
</gene>
<dbReference type="Gene3D" id="1.10.630.10">
    <property type="entry name" value="Cytochrome P450"/>
    <property type="match status" value="1"/>
</dbReference>
<organism evidence="1 2">
    <name type="scientific">Melanomma pulvis-pyrius CBS 109.77</name>
    <dbReference type="NCBI Taxonomy" id="1314802"/>
    <lineage>
        <taxon>Eukaryota</taxon>
        <taxon>Fungi</taxon>
        <taxon>Dikarya</taxon>
        <taxon>Ascomycota</taxon>
        <taxon>Pezizomycotina</taxon>
        <taxon>Dothideomycetes</taxon>
        <taxon>Pleosporomycetidae</taxon>
        <taxon>Pleosporales</taxon>
        <taxon>Melanommataceae</taxon>
        <taxon>Melanomma</taxon>
    </lineage>
</organism>
<name>A0A6A6WR70_9PLEO</name>
<dbReference type="InterPro" id="IPR036396">
    <property type="entry name" value="Cyt_P450_sf"/>
</dbReference>
<sequence length="220" mass="25521">MMLGTYLKMYITFFSPPKHSNDIKTFPIFPYTVPFLGNALSFGLSPANCVISTIQAVGPNTVYGLRLMGSTLYFISDRDNIKKIQKYKRNITDPGLQTFCLIRVFGMSQRAVEVYNEDDSSIRPKPDVIKFFPYVHNLMKGLPSWCMSRAFTLRERLRRDHRTWHSIARAFFKQSDIEEDSGVDRWWGLAAIWERQDIFGKLIAWDYDDMASSDFGLLWG</sequence>
<dbReference type="GO" id="GO:0016705">
    <property type="term" value="F:oxidoreductase activity, acting on paired donors, with incorporation or reduction of molecular oxygen"/>
    <property type="evidence" value="ECO:0007669"/>
    <property type="project" value="InterPro"/>
</dbReference>
<evidence type="ECO:0008006" key="3">
    <source>
        <dbReference type="Google" id="ProtNLM"/>
    </source>
</evidence>
<dbReference type="SUPFAM" id="SSF48264">
    <property type="entry name" value="Cytochrome P450"/>
    <property type="match status" value="1"/>
</dbReference>